<dbReference type="InterPro" id="IPR003661">
    <property type="entry name" value="HisK_dim/P_dom"/>
</dbReference>
<gene>
    <name evidence="9" type="primary">rcsC_11</name>
    <name evidence="9" type="ORF">DYBT9623_01004</name>
</gene>
<accession>A0ABN7R2A5</accession>
<dbReference type="Gene3D" id="1.10.287.130">
    <property type="match status" value="1"/>
</dbReference>
<protein>
    <recommendedName>
        <fullName evidence="2">histidine kinase</fullName>
        <ecNumber evidence="2">2.7.13.3</ecNumber>
    </recommendedName>
</protein>
<feature type="domain" description="Histidine kinase" evidence="7">
    <location>
        <begin position="220"/>
        <end position="443"/>
    </location>
</feature>
<dbReference type="SUPFAM" id="SSF47384">
    <property type="entry name" value="Homodimeric domain of signal transducing histidine kinase"/>
    <property type="match status" value="1"/>
</dbReference>
<dbReference type="InterPro" id="IPR036890">
    <property type="entry name" value="HATPase_C_sf"/>
</dbReference>
<dbReference type="InterPro" id="IPR011006">
    <property type="entry name" value="CheY-like_superfamily"/>
</dbReference>
<dbReference type="Gene3D" id="3.30.565.10">
    <property type="entry name" value="Histidine kinase-like ATPase, C-terminal domain"/>
    <property type="match status" value="1"/>
</dbReference>
<feature type="transmembrane region" description="Helical" evidence="6">
    <location>
        <begin position="83"/>
        <end position="100"/>
    </location>
</feature>
<keyword evidence="6" id="KW-1133">Transmembrane helix</keyword>
<dbReference type="SUPFAM" id="SSF55874">
    <property type="entry name" value="ATPase domain of HSP90 chaperone/DNA topoisomerase II/histidine kinase"/>
    <property type="match status" value="1"/>
</dbReference>
<dbReference type="InterPro" id="IPR036097">
    <property type="entry name" value="HisK_dim/P_sf"/>
</dbReference>
<dbReference type="SMART" id="SM00388">
    <property type="entry name" value="HisKA"/>
    <property type="match status" value="1"/>
</dbReference>
<evidence type="ECO:0000259" key="8">
    <source>
        <dbReference type="PROSITE" id="PS50110"/>
    </source>
</evidence>
<feature type="domain" description="Response regulatory" evidence="8">
    <location>
        <begin position="465"/>
        <end position="579"/>
    </location>
</feature>
<dbReference type="PROSITE" id="PS50110">
    <property type="entry name" value="RESPONSE_REGULATORY"/>
    <property type="match status" value="1"/>
</dbReference>
<dbReference type="CDD" id="cd16922">
    <property type="entry name" value="HATPase_EvgS-ArcB-TorS-like"/>
    <property type="match status" value="1"/>
</dbReference>
<evidence type="ECO:0000313" key="9">
    <source>
        <dbReference type="EMBL" id="CAG5068275.1"/>
    </source>
</evidence>
<feature type="transmembrane region" description="Helical" evidence="6">
    <location>
        <begin position="131"/>
        <end position="149"/>
    </location>
</feature>
<evidence type="ECO:0000256" key="3">
    <source>
        <dbReference type="ARBA" id="ARBA00022553"/>
    </source>
</evidence>
<keyword evidence="6" id="KW-0472">Membrane</keyword>
<dbReference type="InterPro" id="IPR001789">
    <property type="entry name" value="Sig_transdc_resp-reg_receiver"/>
</dbReference>
<evidence type="ECO:0000256" key="5">
    <source>
        <dbReference type="PROSITE-ProRule" id="PRU00169"/>
    </source>
</evidence>
<dbReference type="PANTHER" id="PTHR45339:SF1">
    <property type="entry name" value="HYBRID SIGNAL TRANSDUCTION HISTIDINE KINASE J"/>
    <property type="match status" value="1"/>
</dbReference>
<dbReference type="EC" id="2.7.13.3" evidence="2"/>
<feature type="transmembrane region" description="Helical" evidence="6">
    <location>
        <begin position="52"/>
        <end position="71"/>
    </location>
</feature>
<comment type="catalytic activity">
    <reaction evidence="1">
        <text>ATP + protein L-histidine = ADP + protein N-phospho-L-histidine.</text>
        <dbReference type="EC" id="2.7.13.3"/>
    </reaction>
</comment>
<reference evidence="9 10" key="1">
    <citation type="submission" date="2021-04" db="EMBL/GenBank/DDBJ databases">
        <authorList>
            <person name="Rodrigo-Torres L."/>
            <person name="Arahal R. D."/>
            <person name="Lucena T."/>
        </authorList>
    </citation>
    <scope>NUCLEOTIDE SEQUENCE [LARGE SCALE GENOMIC DNA]</scope>
    <source>
        <strain evidence="9 10">CECT 9623</strain>
    </source>
</reference>
<keyword evidence="4" id="KW-0902">Two-component regulatory system</keyword>
<dbReference type="Proteomes" id="UP000679725">
    <property type="component" value="Unassembled WGS sequence"/>
</dbReference>
<feature type="transmembrane region" description="Helical" evidence="6">
    <location>
        <begin position="28"/>
        <end position="46"/>
    </location>
</feature>
<feature type="modified residue" description="4-aspartylphosphate" evidence="5">
    <location>
        <position position="514"/>
    </location>
</feature>
<keyword evidence="9" id="KW-0808">Transferase</keyword>
<keyword evidence="6" id="KW-0812">Transmembrane</keyword>
<dbReference type="Gene3D" id="3.40.50.2300">
    <property type="match status" value="1"/>
</dbReference>
<dbReference type="InterPro" id="IPR004358">
    <property type="entry name" value="Sig_transdc_His_kin-like_C"/>
</dbReference>
<dbReference type="PRINTS" id="PR00344">
    <property type="entry name" value="BCTRLSENSOR"/>
</dbReference>
<organism evidence="9 10">
    <name type="scientific">Dyadobacter linearis</name>
    <dbReference type="NCBI Taxonomy" id="2823330"/>
    <lineage>
        <taxon>Bacteria</taxon>
        <taxon>Pseudomonadati</taxon>
        <taxon>Bacteroidota</taxon>
        <taxon>Cytophagia</taxon>
        <taxon>Cytophagales</taxon>
        <taxon>Spirosomataceae</taxon>
        <taxon>Dyadobacter</taxon>
    </lineage>
</organism>
<comment type="caution">
    <text evidence="9">The sequence shown here is derived from an EMBL/GenBank/DDBJ whole genome shotgun (WGS) entry which is preliminary data.</text>
</comment>
<dbReference type="SMART" id="SM00387">
    <property type="entry name" value="HATPase_c"/>
    <property type="match status" value="1"/>
</dbReference>
<dbReference type="GO" id="GO:0004673">
    <property type="term" value="F:protein histidine kinase activity"/>
    <property type="evidence" value="ECO:0007669"/>
    <property type="project" value="UniProtKB-EC"/>
</dbReference>
<evidence type="ECO:0000313" key="10">
    <source>
        <dbReference type="Proteomes" id="UP000679725"/>
    </source>
</evidence>
<dbReference type="PANTHER" id="PTHR45339">
    <property type="entry name" value="HYBRID SIGNAL TRANSDUCTION HISTIDINE KINASE J"/>
    <property type="match status" value="1"/>
</dbReference>
<dbReference type="Pfam" id="PF02518">
    <property type="entry name" value="HATPase_c"/>
    <property type="match status" value="1"/>
</dbReference>
<sequence length="588" mass="67384">MKSIQYAEAFEKLWSEESERKSQLTNRLYCIVFLFCNPISSVAFYLSGDSFFYTLFTTHLFSGLFLLLYLLLNYKKVITGHQMSFAAHVTLIFFYSYLLSLPHLSYVQSSLNLTLAIIFAGMILRWEFRYALIASVLPLVLYPLSIHFASDTSLTLFFEQGGVFVLVANCIFPVIVKLRYNKDKAEFYFRYTLQQQNEALAQQKHIAENATRAKSNFLSLMSHEIRTPLNGIVGIVHLMMQEENRSEPRSGELLHTLKYSADHMMTVVNDVLDFNKINSRHVVLDPQPFDPRQLFENLRKMFGPGAIEKGIELIFEIEPDLPDLLIADRMRLKQILKNLIHNGVKFTAEGFVRLKVEQKEITSDFVKLYFEVTDTGIGIHESEQREIFEVFTQTKASNQRENAGTGLGLAISRDLLQLFNSEIVLRSEPGKGSTFSFELTLRYSQSTETDYPATTLPTPPREGIKVLVVDDNRANIVLVTQLLKRRNLDFEIAVNGQEAYEMFAREKFDMVLMDLRMPVMDGFESTRMIRLLDKQVPVVALTASSFEDEKERAMSTGFSGYLTKPFIPEDFYNYILPFLGIAATDATE</sequence>
<dbReference type="InterPro" id="IPR003594">
    <property type="entry name" value="HATPase_dom"/>
</dbReference>
<dbReference type="Pfam" id="PF00072">
    <property type="entry name" value="Response_reg"/>
    <property type="match status" value="1"/>
</dbReference>
<dbReference type="RefSeq" id="WP_215232368.1">
    <property type="nucleotide sequence ID" value="NZ_CAJRAU010000001.1"/>
</dbReference>
<proteinExistence type="predicted"/>
<dbReference type="PROSITE" id="PS50109">
    <property type="entry name" value="HIS_KIN"/>
    <property type="match status" value="1"/>
</dbReference>
<dbReference type="CDD" id="cd00082">
    <property type="entry name" value="HisKA"/>
    <property type="match status" value="1"/>
</dbReference>
<evidence type="ECO:0000259" key="7">
    <source>
        <dbReference type="PROSITE" id="PS50109"/>
    </source>
</evidence>
<evidence type="ECO:0000256" key="1">
    <source>
        <dbReference type="ARBA" id="ARBA00000085"/>
    </source>
</evidence>
<feature type="transmembrane region" description="Helical" evidence="6">
    <location>
        <begin position="161"/>
        <end position="180"/>
    </location>
</feature>
<evidence type="ECO:0000256" key="6">
    <source>
        <dbReference type="SAM" id="Phobius"/>
    </source>
</evidence>
<dbReference type="InterPro" id="IPR005467">
    <property type="entry name" value="His_kinase_dom"/>
</dbReference>
<keyword evidence="3 5" id="KW-0597">Phosphoprotein</keyword>
<name>A0ABN7R2A5_9BACT</name>
<evidence type="ECO:0000256" key="4">
    <source>
        <dbReference type="ARBA" id="ARBA00023012"/>
    </source>
</evidence>
<dbReference type="SUPFAM" id="SSF52172">
    <property type="entry name" value="CheY-like"/>
    <property type="match status" value="1"/>
</dbReference>
<evidence type="ECO:0000256" key="2">
    <source>
        <dbReference type="ARBA" id="ARBA00012438"/>
    </source>
</evidence>
<dbReference type="Pfam" id="PF00512">
    <property type="entry name" value="HisKA"/>
    <property type="match status" value="1"/>
</dbReference>
<dbReference type="CDD" id="cd17546">
    <property type="entry name" value="REC_hyHK_CKI1_RcsC-like"/>
    <property type="match status" value="1"/>
</dbReference>
<dbReference type="SMART" id="SM00448">
    <property type="entry name" value="REC"/>
    <property type="match status" value="1"/>
</dbReference>
<keyword evidence="9" id="KW-0418">Kinase</keyword>
<keyword evidence="10" id="KW-1185">Reference proteome</keyword>
<dbReference type="EMBL" id="CAJRAU010000001">
    <property type="protein sequence ID" value="CAG5068275.1"/>
    <property type="molecule type" value="Genomic_DNA"/>
</dbReference>